<sequence>MRIVFFNPSENVDIYRSKAPRLKKPECKFPSDFKGMMRE</sequence>
<protein>
    <submittedName>
        <fullName evidence="1">Uncharacterized protein</fullName>
    </submittedName>
</protein>
<accession>A0A2V3UCL5</accession>
<dbReference type="Proteomes" id="UP000248021">
    <property type="component" value="Unassembled WGS sequence"/>
</dbReference>
<organism evidence="1 2">
    <name type="scientific">Chelatococcus asaccharovorans</name>
    <dbReference type="NCBI Taxonomy" id="28210"/>
    <lineage>
        <taxon>Bacteria</taxon>
        <taxon>Pseudomonadati</taxon>
        <taxon>Pseudomonadota</taxon>
        <taxon>Alphaproteobacteria</taxon>
        <taxon>Hyphomicrobiales</taxon>
        <taxon>Chelatococcaceae</taxon>
        <taxon>Chelatococcus</taxon>
    </lineage>
</organism>
<keyword evidence="2" id="KW-1185">Reference proteome</keyword>
<gene>
    <name evidence="1" type="ORF">C7450_103200</name>
</gene>
<reference evidence="1 2" key="1">
    <citation type="submission" date="2018-05" db="EMBL/GenBank/DDBJ databases">
        <title>Genomic Encyclopedia of Type Strains, Phase IV (KMG-IV): sequencing the most valuable type-strain genomes for metagenomic binning, comparative biology and taxonomic classification.</title>
        <authorList>
            <person name="Goeker M."/>
        </authorList>
    </citation>
    <scope>NUCLEOTIDE SEQUENCE [LARGE SCALE GENOMIC DNA]</scope>
    <source>
        <strain evidence="1 2">DSM 6462</strain>
    </source>
</reference>
<evidence type="ECO:0000313" key="1">
    <source>
        <dbReference type="EMBL" id="PXW61682.1"/>
    </source>
</evidence>
<name>A0A2V3UCL5_9HYPH</name>
<dbReference type="AlphaFoldDB" id="A0A2V3UCL5"/>
<comment type="caution">
    <text evidence="1">The sequence shown here is derived from an EMBL/GenBank/DDBJ whole genome shotgun (WGS) entry which is preliminary data.</text>
</comment>
<evidence type="ECO:0000313" key="2">
    <source>
        <dbReference type="Proteomes" id="UP000248021"/>
    </source>
</evidence>
<proteinExistence type="predicted"/>
<dbReference type="EMBL" id="QJJK01000003">
    <property type="protein sequence ID" value="PXW61682.1"/>
    <property type="molecule type" value="Genomic_DNA"/>
</dbReference>